<dbReference type="Pfam" id="PF08385">
    <property type="entry name" value="DHC_N1"/>
    <property type="match status" value="2"/>
</dbReference>
<feature type="domain" description="Dynein heavy chain tail" evidence="2">
    <location>
        <begin position="526"/>
        <end position="732"/>
    </location>
</feature>
<dbReference type="InterPro" id="IPR026983">
    <property type="entry name" value="DHC"/>
</dbReference>
<dbReference type="EMBL" id="BLKM01000071">
    <property type="protein sequence ID" value="GFG28503.1"/>
    <property type="molecule type" value="Genomic_DNA"/>
</dbReference>
<organism evidence="3 4">
    <name type="scientific">Coptotermes formosanus</name>
    <name type="common">Formosan subterranean termite</name>
    <dbReference type="NCBI Taxonomy" id="36987"/>
    <lineage>
        <taxon>Eukaryota</taxon>
        <taxon>Metazoa</taxon>
        <taxon>Ecdysozoa</taxon>
        <taxon>Arthropoda</taxon>
        <taxon>Hexapoda</taxon>
        <taxon>Insecta</taxon>
        <taxon>Pterygota</taxon>
        <taxon>Neoptera</taxon>
        <taxon>Polyneoptera</taxon>
        <taxon>Dictyoptera</taxon>
        <taxon>Blattodea</taxon>
        <taxon>Blattoidea</taxon>
        <taxon>Termitoidae</taxon>
        <taxon>Rhinotermitidae</taxon>
        <taxon>Coptotermes</taxon>
    </lineage>
</organism>
<accession>A0A6L2P8D3</accession>
<evidence type="ECO:0000313" key="4">
    <source>
        <dbReference type="Proteomes" id="UP000502823"/>
    </source>
</evidence>
<dbReference type="Proteomes" id="UP000502823">
    <property type="component" value="Unassembled WGS sequence"/>
</dbReference>
<protein>
    <recommendedName>
        <fullName evidence="2">Dynein heavy chain tail domain-containing protein</fullName>
    </recommendedName>
</protein>
<evidence type="ECO:0000259" key="2">
    <source>
        <dbReference type="Pfam" id="PF08385"/>
    </source>
</evidence>
<gene>
    <name evidence="3" type="ORF">Cfor_03628</name>
</gene>
<dbReference type="OrthoDB" id="447173at2759"/>
<proteinExistence type="predicted"/>
<feature type="domain" description="Dynein heavy chain tail" evidence="2">
    <location>
        <begin position="196"/>
        <end position="525"/>
    </location>
</feature>
<dbReference type="InParanoid" id="A0A6L2P8D3"/>
<feature type="coiled-coil region" evidence="1">
    <location>
        <begin position="733"/>
        <end position="760"/>
    </location>
</feature>
<dbReference type="AlphaFoldDB" id="A0A6L2P8D3"/>
<name>A0A6L2P8D3_COPFO</name>
<comment type="caution">
    <text evidence="3">The sequence shown here is derived from an EMBL/GenBank/DDBJ whole genome shotgun (WGS) entry which is preliminary data.</text>
</comment>
<reference evidence="4" key="1">
    <citation type="submission" date="2020-01" db="EMBL/GenBank/DDBJ databases">
        <title>Draft genome sequence of the Termite Coptotermes fromosanus.</title>
        <authorList>
            <person name="Itakura S."/>
            <person name="Yosikawa Y."/>
            <person name="Umezawa K."/>
        </authorList>
    </citation>
    <scope>NUCLEOTIDE SEQUENCE [LARGE SCALE GENOMIC DNA]</scope>
</reference>
<dbReference type="GO" id="GO:0007018">
    <property type="term" value="P:microtubule-based movement"/>
    <property type="evidence" value="ECO:0007669"/>
    <property type="project" value="InterPro"/>
</dbReference>
<dbReference type="PANTHER" id="PTHR46532:SF11">
    <property type="entry name" value="DYNEIN AXONEMAL HEAVY CHAIN 12"/>
    <property type="match status" value="1"/>
</dbReference>
<dbReference type="GO" id="GO:0045505">
    <property type="term" value="F:dynein intermediate chain binding"/>
    <property type="evidence" value="ECO:0007669"/>
    <property type="project" value="InterPro"/>
</dbReference>
<keyword evidence="4" id="KW-1185">Reference proteome</keyword>
<dbReference type="GO" id="GO:0005858">
    <property type="term" value="C:axonemal dynein complex"/>
    <property type="evidence" value="ECO:0007669"/>
    <property type="project" value="TreeGrafter"/>
</dbReference>
<dbReference type="PANTHER" id="PTHR46532">
    <property type="entry name" value="MALE FERTILITY FACTOR KL5"/>
    <property type="match status" value="1"/>
</dbReference>
<dbReference type="GO" id="GO:0051959">
    <property type="term" value="F:dynein light intermediate chain binding"/>
    <property type="evidence" value="ECO:0007669"/>
    <property type="project" value="InterPro"/>
</dbReference>
<evidence type="ECO:0000313" key="3">
    <source>
        <dbReference type="EMBL" id="GFG28503.1"/>
    </source>
</evidence>
<sequence length="859" mass="99539">MSGGSIPERDPRLVYLGRYVQKTLKLKPEKWNRLLSIEEHRTTIMDFLNKPEPMVLIILQNNAAQLLAASSFPVSLKSKAVYFIKRQQGPVPKEEISQHIILGDMAMKPIEQLAALVDEVFVPLLSNPTNQKKWPPVIAQDLQKHVHSLKSTVYQVKGQVSGQTVLPMPVGVERVHEAERKLIESGGEVVDLYLKSAIEGVVIKWATQINDVLIQESSQAFDGGQNPTPNAEVDFWNSRLCNLEYIYEQLRDERVRKMAIILEKTDSAYYPCFRTQFQNVVAALAEAKDIVLYLKPLLRHFAALEEIDFSEITPCLRPLMHVVCLVWANSRYYCNSAKIIVLLRQICNLLIKQAKRFLDPASIFQSDVDEARQRVQESIETLRLFRKIFDDCRDNLPSYFKDGEPVHWTFHPKIVFERFQSFLKRLETIKCFFDTILEFMKLEKVEIGGLKGRLLSSRVVAVFAEFSEHLTMFGSKTYDAMDPEDPAFELDYADFHRKIRDLDRRLASILCQAFDDCCNLESVFKAQYEDRMANLAKHGWMPVDKNMPPVAGALRWAYQLRQRVAIPVRSFKTLQHPIVNSPEASVVLAKYDHLMDLLKTFEHKMFASWAASVPEQCERNLKLSLLTRKATNNELALNFHPELGAILREVHYLSLMEHEDIPEAAVRMYERSETFRKYTSNLDQTIQWYNKVLRQSRPVEFALVEEHMQEIDALIEQGQTNLNWNSTELWDYIERLHRLVHFLEARVQQTQDNLEQIRNIMSMWSKVALFERSDGKKDTLLSIEDQSEHVQRRYREISTAATEIHSLVKQNLKLFGMEQAADSSHWLDYVGYVDNIVCESLLKTVGCRYVMFTSSFICR</sequence>
<dbReference type="InterPro" id="IPR013594">
    <property type="entry name" value="Dynein_heavy_tail"/>
</dbReference>
<evidence type="ECO:0000256" key="1">
    <source>
        <dbReference type="SAM" id="Coils"/>
    </source>
</evidence>
<keyword evidence="1" id="KW-0175">Coiled coil</keyword>